<feature type="signal peptide" evidence="4">
    <location>
        <begin position="1"/>
        <end position="19"/>
    </location>
</feature>
<gene>
    <name evidence="6" type="ORF">BKA67DRAFT_593694</name>
</gene>
<evidence type="ECO:0000256" key="4">
    <source>
        <dbReference type="SAM" id="SignalP"/>
    </source>
</evidence>
<dbReference type="Proteomes" id="UP000758603">
    <property type="component" value="Unassembled WGS sequence"/>
</dbReference>
<feature type="domain" description="SsuA/THI5-like" evidence="5">
    <location>
        <begin position="30"/>
        <end position="248"/>
    </location>
</feature>
<accession>A0A9P8UH79</accession>
<reference evidence="6" key="1">
    <citation type="journal article" date="2021" name="Nat. Commun.">
        <title>Genetic determinants of endophytism in the Arabidopsis root mycobiome.</title>
        <authorList>
            <person name="Mesny F."/>
            <person name="Miyauchi S."/>
            <person name="Thiergart T."/>
            <person name="Pickel B."/>
            <person name="Atanasova L."/>
            <person name="Karlsson M."/>
            <person name="Huettel B."/>
            <person name="Barry K.W."/>
            <person name="Haridas S."/>
            <person name="Chen C."/>
            <person name="Bauer D."/>
            <person name="Andreopoulos W."/>
            <person name="Pangilinan J."/>
            <person name="LaButti K."/>
            <person name="Riley R."/>
            <person name="Lipzen A."/>
            <person name="Clum A."/>
            <person name="Drula E."/>
            <person name="Henrissat B."/>
            <person name="Kohler A."/>
            <person name="Grigoriev I.V."/>
            <person name="Martin F.M."/>
            <person name="Hacquard S."/>
        </authorList>
    </citation>
    <scope>NUCLEOTIDE SEQUENCE</scope>
    <source>
        <strain evidence="6">MPI-SDFR-AT-0073</strain>
    </source>
</reference>
<dbReference type="GeneID" id="70133861"/>
<protein>
    <recommendedName>
        <fullName evidence="5">SsuA/THI5-like domain-containing protein</fullName>
    </recommendedName>
</protein>
<dbReference type="GO" id="GO:0042597">
    <property type="term" value="C:periplasmic space"/>
    <property type="evidence" value="ECO:0007669"/>
    <property type="project" value="UniProtKB-SubCell"/>
</dbReference>
<dbReference type="RefSeq" id="XP_045956348.1">
    <property type="nucleotide sequence ID" value="XM_046104970.1"/>
</dbReference>
<evidence type="ECO:0000313" key="6">
    <source>
        <dbReference type="EMBL" id="KAH6652070.1"/>
    </source>
</evidence>
<comment type="caution">
    <text evidence="6">The sequence shown here is derived from an EMBL/GenBank/DDBJ whole genome shotgun (WGS) entry which is preliminary data.</text>
</comment>
<evidence type="ECO:0000313" key="7">
    <source>
        <dbReference type="Proteomes" id="UP000758603"/>
    </source>
</evidence>
<dbReference type="PANTHER" id="PTHR30024:SF47">
    <property type="entry name" value="TAURINE-BINDING PERIPLASMIC PROTEIN"/>
    <property type="match status" value="1"/>
</dbReference>
<evidence type="ECO:0000256" key="2">
    <source>
        <dbReference type="ARBA" id="ARBA00010742"/>
    </source>
</evidence>
<organism evidence="6 7">
    <name type="scientific">Truncatella angustata</name>
    <dbReference type="NCBI Taxonomy" id="152316"/>
    <lineage>
        <taxon>Eukaryota</taxon>
        <taxon>Fungi</taxon>
        <taxon>Dikarya</taxon>
        <taxon>Ascomycota</taxon>
        <taxon>Pezizomycotina</taxon>
        <taxon>Sordariomycetes</taxon>
        <taxon>Xylariomycetidae</taxon>
        <taxon>Amphisphaeriales</taxon>
        <taxon>Sporocadaceae</taxon>
        <taxon>Truncatella</taxon>
    </lineage>
</organism>
<dbReference type="SUPFAM" id="SSF53850">
    <property type="entry name" value="Periplasmic binding protein-like II"/>
    <property type="match status" value="1"/>
</dbReference>
<name>A0A9P8UH79_9PEZI</name>
<keyword evidence="3 4" id="KW-0732">Signal</keyword>
<evidence type="ECO:0000256" key="1">
    <source>
        <dbReference type="ARBA" id="ARBA00004418"/>
    </source>
</evidence>
<comment type="similarity">
    <text evidence="2">Belongs to the bacterial solute-binding protein SsuA/TauA family.</text>
</comment>
<dbReference type="AlphaFoldDB" id="A0A9P8UH79"/>
<evidence type="ECO:0000256" key="3">
    <source>
        <dbReference type="ARBA" id="ARBA00022729"/>
    </source>
</evidence>
<comment type="subcellular location">
    <subcellularLocation>
        <location evidence="1">Periplasm</location>
    </subcellularLocation>
</comment>
<dbReference type="OrthoDB" id="3471445at2759"/>
<evidence type="ECO:0000259" key="5">
    <source>
        <dbReference type="Pfam" id="PF09084"/>
    </source>
</evidence>
<dbReference type="PANTHER" id="PTHR30024">
    <property type="entry name" value="ALIPHATIC SULFONATES-BINDING PROTEIN-RELATED"/>
    <property type="match status" value="1"/>
</dbReference>
<sequence length="368" mass="39266">MPRSLLGTLFAFLAPSALCLDTVNYGAFTQTATYSIANQLGLFQGVNLNVTYLQIPNSSFAYPNLLKGGYDVLTGTIDNAVNLRFNQNATVTVLGQIDAGPDIVIAATPDITSIQQLRGKSLIVDSPVSGYAYILRKVLSLYGLSLENGDYYFQTAGSTALRYQYLTSGVLPNGTAVYATILTYPFTEFARALPSGQRPTILARVSDFIQPFSSSAITVAEASLSDTSKRDTLKRFWAALYAASTYLATPENQDCAVKAIGKQLNVTSSVAQAEYAAATDATSGESISVAGGFNVSRQGLLNVIDVRGQFGGFASIAKERGFDFVEAIEPGVGKMIDYSVKDEALAAYGNWIKQVTKRGKKLCTAAGL</sequence>
<dbReference type="Pfam" id="PF09084">
    <property type="entry name" value="NMT1"/>
    <property type="match status" value="1"/>
</dbReference>
<proteinExistence type="inferred from homology"/>
<dbReference type="Gene3D" id="3.40.190.10">
    <property type="entry name" value="Periplasmic binding protein-like II"/>
    <property type="match status" value="2"/>
</dbReference>
<feature type="chain" id="PRO_5040372430" description="SsuA/THI5-like domain-containing protein" evidence="4">
    <location>
        <begin position="20"/>
        <end position="368"/>
    </location>
</feature>
<dbReference type="GO" id="GO:0042918">
    <property type="term" value="P:alkanesulfonate transmembrane transport"/>
    <property type="evidence" value="ECO:0007669"/>
    <property type="project" value="TreeGrafter"/>
</dbReference>
<dbReference type="EMBL" id="JAGPXC010000006">
    <property type="protein sequence ID" value="KAH6652070.1"/>
    <property type="molecule type" value="Genomic_DNA"/>
</dbReference>
<keyword evidence="7" id="KW-1185">Reference proteome</keyword>
<dbReference type="InterPro" id="IPR015168">
    <property type="entry name" value="SsuA/THI5"/>
</dbReference>